<dbReference type="PROSITE" id="PS51257">
    <property type="entry name" value="PROKAR_LIPOPROTEIN"/>
    <property type="match status" value="1"/>
</dbReference>
<dbReference type="EMBL" id="JAQMRD010000011">
    <property type="protein sequence ID" value="MDB9223366.1"/>
    <property type="molecule type" value="Genomic_DNA"/>
</dbReference>
<sequence length="399" mass="46784">MKITFILIGLFSLYACGDKNVKREAGVIHLNPDEAQTLVLSDFFDHYEVRTFHGVLYSILLSFKRCDDLFVADLYGNPEGRLFVFNSQGDSLCRLGSSGRGPGEYLHLTEYYIDKNQNVVLFDGIKYVKYSLDGQLISDRIIEVKPPDAGIMQHVLNDSLLVFELSPLCTFSSQFFDKKYLEKRRSAIETGYKLNLLSIKDSSVQRTYFPYKACVDLYISDFSYIKDDTLCYFNTFDNCLYRVSEDTVVPRYYFDRGPYTTWTTIEEYEKTRRFREFGSIKFDETDRYIIGSYTFKNKSYNFIYNKSTDQTYNFARQINDDILEVNSSKYFSRWNIDDQYLSISIPPQLFIETIGAKKESMEADQWEIYKQQHRALIDAYETIDDESSDPIIISYHFKK</sequence>
<evidence type="ECO:0000313" key="1">
    <source>
        <dbReference type="EMBL" id="MDB9223366.1"/>
    </source>
</evidence>
<dbReference type="Proteomes" id="UP001212263">
    <property type="component" value="Unassembled WGS sequence"/>
</dbReference>
<dbReference type="Pfam" id="PF17170">
    <property type="entry name" value="DUF5128"/>
    <property type="match status" value="1"/>
</dbReference>
<dbReference type="RefSeq" id="WP_046403354.1">
    <property type="nucleotide sequence ID" value="NZ_JAQMRB010000003.1"/>
</dbReference>
<name>A0AAW6FID9_9BACT</name>
<accession>A0AAW6FID9</accession>
<organism evidence="1 2">
    <name type="scientific">Odoribacter splanchnicus</name>
    <dbReference type="NCBI Taxonomy" id="28118"/>
    <lineage>
        <taxon>Bacteria</taxon>
        <taxon>Pseudomonadati</taxon>
        <taxon>Bacteroidota</taxon>
        <taxon>Bacteroidia</taxon>
        <taxon>Bacteroidales</taxon>
        <taxon>Odoribacteraceae</taxon>
        <taxon>Odoribacter</taxon>
    </lineage>
</organism>
<proteinExistence type="predicted"/>
<reference evidence="1" key="1">
    <citation type="submission" date="2023-01" db="EMBL/GenBank/DDBJ databases">
        <title>Human gut microbiome strain richness.</title>
        <authorList>
            <person name="Chen-Liaw A."/>
        </authorList>
    </citation>
    <scope>NUCLEOTIDE SEQUENCE</scope>
    <source>
        <strain evidence="1">RTP21484st1_B7_RTP21484_190118</strain>
    </source>
</reference>
<dbReference type="AlphaFoldDB" id="A0AAW6FID9"/>
<gene>
    <name evidence="1" type="ORF">PN645_10165</name>
</gene>
<comment type="caution">
    <text evidence="1">The sequence shown here is derived from an EMBL/GenBank/DDBJ whole genome shotgun (WGS) entry which is preliminary data.</text>
</comment>
<protein>
    <submittedName>
        <fullName evidence="1">6-bladed beta-propeller</fullName>
    </submittedName>
</protein>
<evidence type="ECO:0000313" key="2">
    <source>
        <dbReference type="Proteomes" id="UP001212263"/>
    </source>
</evidence>